<dbReference type="SUPFAM" id="SSF54791">
    <property type="entry name" value="Eukaryotic type KH-domain (KH-domain type I)"/>
    <property type="match status" value="1"/>
</dbReference>
<accession>A0AAW2Y127</accession>
<dbReference type="Pfam" id="PF00013">
    <property type="entry name" value="KH_1"/>
    <property type="match status" value="1"/>
</dbReference>
<dbReference type="AlphaFoldDB" id="A0AAW2Y127"/>
<dbReference type="SMART" id="SM00322">
    <property type="entry name" value="KH"/>
    <property type="match status" value="1"/>
</dbReference>
<reference evidence="6" key="1">
    <citation type="submission" date="2020-06" db="EMBL/GenBank/DDBJ databases">
        <authorList>
            <person name="Li T."/>
            <person name="Hu X."/>
            <person name="Zhang T."/>
            <person name="Song X."/>
            <person name="Zhang H."/>
            <person name="Dai N."/>
            <person name="Sheng W."/>
            <person name="Hou X."/>
            <person name="Wei L."/>
        </authorList>
    </citation>
    <scope>NUCLEOTIDE SEQUENCE</scope>
    <source>
        <strain evidence="6">KEN1</strain>
        <tissue evidence="6">Leaf</tissue>
    </source>
</reference>
<keyword evidence="4" id="KW-0812">Transmembrane</keyword>
<keyword evidence="2" id="KW-0694">RNA-binding</keyword>
<name>A0AAW2Y127_9LAMI</name>
<keyword evidence="4" id="KW-0472">Membrane</keyword>
<comment type="caution">
    <text evidence="6">The sequence shown here is derived from an EMBL/GenBank/DDBJ whole genome shotgun (WGS) entry which is preliminary data.</text>
</comment>
<proteinExistence type="predicted"/>
<evidence type="ECO:0000256" key="2">
    <source>
        <dbReference type="PROSITE-ProRule" id="PRU00117"/>
    </source>
</evidence>
<feature type="domain" description="K Homology" evidence="5">
    <location>
        <begin position="134"/>
        <end position="204"/>
    </location>
</feature>
<sequence length="313" mass="33782">MENNLKIAEFIRVRIESNYEVIYGPSGPRNLFPQLSPSLNAVITFTTSTSDANMQNLASKVREHSPIRHITWELSSTLPFMAPPTARQYDSYYPRMDLPPLEKQPRSGPQPSYGRDGPVGGHTNNLQPQQAVIAKVTQNMQIPLSYADAVIGVNGANISYIRRASGATIAIQETRGVPGEMTVEINGSAAQVQAAQQLIQVLPSSVLIVICKYLLFKFSGLEKILLCYFAQVIYCILVIAMLLKDAVKIIDMNSIADAVTSAQNTAGGPPSQGYNPYAPQGPVYGSSTSNTAGQAGHAPNGDYGSMYGASYGY</sequence>
<dbReference type="GO" id="GO:0003723">
    <property type="term" value="F:RNA binding"/>
    <property type="evidence" value="ECO:0007669"/>
    <property type="project" value="UniProtKB-UniRule"/>
</dbReference>
<dbReference type="PANTHER" id="PTHR10288">
    <property type="entry name" value="KH DOMAIN CONTAINING RNA BINDING PROTEIN"/>
    <property type="match status" value="1"/>
</dbReference>
<keyword evidence="4" id="KW-1133">Transmembrane helix</keyword>
<dbReference type="InterPro" id="IPR036612">
    <property type="entry name" value="KH_dom_type_1_sf"/>
</dbReference>
<evidence type="ECO:0000313" key="6">
    <source>
        <dbReference type="EMBL" id="KAL0459440.1"/>
    </source>
</evidence>
<evidence type="ECO:0000256" key="4">
    <source>
        <dbReference type="SAM" id="Phobius"/>
    </source>
</evidence>
<feature type="region of interest" description="Disordered" evidence="3">
    <location>
        <begin position="91"/>
        <end position="125"/>
    </location>
</feature>
<feature type="transmembrane region" description="Helical" evidence="4">
    <location>
        <begin position="225"/>
        <end position="243"/>
    </location>
</feature>
<dbReference type="EMBL" id="JACGWN010000002">
    <property type="protein sequence ID" value="KAL0459440.1"/>
    <property type="molecule type" value="Genomic_DNA"/>
</dbReference>
<dbReference type="InterPro" id="IPR004087">
    <property type="entry name" value="KH_dom"/>
</dbReference>
<protein>
    <submittedName>
        <fullName evidence="6">Flowering locus K homology domain</fullName>
    </submittedName>
</protein>
<dbReference type="PROSITE" id="PS50084">
    <property type="entry name" value="KH_TYPE_1"/>
    <property type="match status" value="1"/>
</dbReference>
<dbReference type="Gene3D" id="3.30.1370.10">
    <property type="entry name" value="K Homology domain, type 1"/>
    <property type="match status" value="1"/>
</dbReference>
<evidence type="ECO:0000256" key="3">
    <source>
        <dbReference type="SAM" id="MobiDB-lite"/>
    </source>
</evidence>
<evidence type="ECO:0000259" key="5">
    <source>
        <dbReference type="SMART" id="SM00322"/>
    </source>
</evidence>
<reference evidence="6" key="2">
    <citation type="journal article" date="2024" name="Plant">
        <title>Genomic evolution and insights into agronomic trait innovations of Sesamum species.</title>
        <authorList>
            <person name="Miao H."/>
            <person name="Wang L."/>
            <person name="Qu L."/>
            <person name="Liu H."/>
            <person name="Sun Y."/>
            <person name="Le M."/>
            <person name="Wang Q."/>
            <person name="Wei S."/>
            <person name="Zheng Y."/>
            <person name="Lin W."/>
            <person name="Duan Y."/>
            <person name="Cao H."/>
            <person name="Xiong S."/>
            <person name="Wang X."/>
            <person name="Wei L."/>
            <person name="Li C."/>
            <person name="Ma Q."/>
            <person name="Ju M."/>
            <person name="Zhao R."/>
            <person name="Li G."/>
            <person name="Mu C."/>
            <person name="Tian Q."/>
            <person name="Mei H."/>
            <person name="Zhang T."/>
            <person name="Gao T."/>
            <person name="Zhang H."/>
        </authorList>
    </citation>
    <scope>NUCLEOTIDE SEQUENCE</scope>
    <source>
        <strain evidence="6">KEN1</strain>
    </source>
</reference>
<organism evidence="6">
    <name type="scientific">Sesamum latifolium</name>
    <dbReference type="NCBI Taxonomy" id="2727402"/>
    <lineage>
        <taxon>Eukaryota</taxon>
        <taxon>Viridiplantae</taxon>
        <taxon>Streptophyta</taxon>
        <taxon>Embryophyta</taxon>
        <taxon>Tracheophyta</taxon>
        <taxon>Spermatophyta</taxon>
        <taxon>Magnoliopsida</taxon>
        <taxon>eudicotyledons</taxon>
        <taxon>Gunneridae</taxon>
        <taxon>Pentapetalae</taxon>
        <taxon>asterids</taxon>
        <taxon>lamiids</taxon>
        <taxon>Lamiales</taxon>
        <taxon>Pedaliaceae</taxon>
        <taxon>Sesamum</taxon>
    </lineage>
</organism>
<keyword evidence="1" id="KW-0677">Repeat</keyword>
<gene>
    <name evidence="6" type="ORF">Slati_0571200</name>
</gene>
<evidence type="ECO:0000256" key="1">
    <source>
        <dbReference type="ARBA" id="ARBA00022737"/>
    </source>
</evidence>
<dbReference type="InterPro" id="IPR004088">
    <property type="entry name" value="KH_dom_type_1"/>
</dbReference>